<dbReference type="PANTHER" id="PTHR40370:SF1">
    <property type="entry name" value="DUF3074 DOMAIN-CONTAINING PROTEIN"/>
    <property type="match status" value="1"/>
</dbReference>
<dbReference type="InterPro" id="IPR024500">
    <property type="entry name" value="DUF3074"/>
</dbReference>
<dbReference type="EMBL" id="CP063405">
    <property type="protein sequence ID" value="QSZ28538.1"/>
    <property type="molecule type" value="Genomic_DNA"/>
</dbReference>
<name>A0A8A3P548_9HELO</name>
<dbReference type="AlphaFoldDB" id="A0A8A3P548"/>
<keyword evidence="3" id="KW-1185">Reference proteome</keyword>
<evidence type="ECO:0000313" key="2">
    <source>
        <dbReference type="EMBL" id="QSZ28538.1"/>
    </source>
</evidence>
<evidence type="ECO:0000259" key="1">
    <source>
        <dbReference type="Pfam" id="PF11274"/>
    </source>
</evidence>
<organism evidence="2 3">
    <name type="scientific">Monilinia vaccinii-corymbosi</name>
    <dbReference type="NCBI Taxonomy" id="61207"/>
    <lineage>
        <taxon>Eukaryota</taxon>
        <taxon>Fungi</taxon>
        <taxon>Dikarya</taxon>
        <taxon>Ascomycota</taxon>
        <taxon>Pezizomycotina</taxon>
        <taxon>Leotiomycetes</taxon>
        <taxon>Helotiales</taxon>
        <taxon>Sclerotiniaceae</taxon>
        <taxon>Monilinia</taxon>
    </lineage>
</organism>
<reference evidence="2" key="1">
    <citation type="submission" date="2020-10" db="EMBL/GenBank/DDBJ databases">
        <title>Genome Sequence of Monilinia vaccinii-corymbosi Sheds Light on Mummy Berry Disease Infection of Blueberry and Mating Type.</title>
        <authorList>
            <person name="Yow A.G."/>
            <person name="Zhang Y."/>
            <person name="Bansal K."/>
            <person name="Eacker S.M."/>
            <person name="Sullivan S."/>
            <person name="Liachko I."/>
            <person name="Cubeta M.A."/>
            <person name="Rollins J.A."/>
            <person name="Ashrafi H."/>
        </authorList>
    </citation>
    <scope>NUCLEOTIDE SEQUENCE</scope>
    <source>
        <strain evidence="2">RL-1</strain>
    </source>
</reference>
<sequence length="320" mass="36601">MLERTNSTPSTAGAPGPLIRLRGLSRLSLPPGGIGIRENGEEVPQQLDSGLDESQAHIFLTRFIRDVLTDSIPWLCHGIWPQDRDLQKYPTSKGGVESYKRTFSIAELHGMDVRGDSEASRKNETWHARRSWHHNSWVKGTATWEEFARHFKRQHFESEKSWCKSVIDARRAMYWDTTDIELEACGVECHNISMDVVEMKHKTKPKPFMKDRTFPVLLTTASIRGSSGFLVISIPLTDFEYSEFAVYAGDQSLVVAAYAAVEKIHILPTGEIEWIMATAADGNSSAPRWIQEFMIKRAVRKDVGMYMEWVNEERRRRTRT</sequence>
<gene>
    <name evidence="2" type="ORF">DSL72_003036</name>
</gene>
<proteinExistence type="predicted"/>
<accession>A0A8A3P548</accession>
<protein>
    <recommendedName>
        <fullName evidence="1">DUF3074 domain-containing protein</fullName>
    </recommendedName>
</protein>
<dbReference type="OrthoDB" id="6423603at2759"/>
<dbReference type="PANTHER" id="PTHR40370">
    <property type="entry name" value="EXPRESSED PROTEIN"/>
    <property type="match status" value="1"/>
</dbReference>
<dbReference type="Proteomes" id="UP000672032">
    <property type="component" value="Chromosome 1"/>
</dbReference>
<evidence type="ECO:0000313" key="3">
    <source>
        <dbReference type="Proteomes" id="UP000672032"/>
    </source>
</evidence>
<feature type="domain" description="DUF3074" evidence="1">
    <location>
        <begin position="126"/>
        <end position="310"/>
    </location>
</feature>
<dbReference type="Pfam" id="PF11274">
    <property type="entry name" value="DUF3074"/>
    <property type="match status" value="1"/>
</dbReference>